<reference evidence="2 3" key="1">
    <citation type="submission" date="2014-02" db="EMBL/GenBank/DDBJ databases">
        <title>Transposable element dynamics among asymbiotic and ectomycorrhizal Amanita fungi.</title>
        <authorList>
            <consortium name="DOE Joint Genome Institute"/>
            <person name="Hess J."/>
            <person name="Skrede I."/>
            <person name="Wolfe B."/>
            <person name="LaButti K."/>
            <person name="Ohm R.A."/>
            <person name="Grigoriev I.V."/>
            <person name="Pringle A."/>
        </authorList>
    </citation>
    <scope>NUCLEOTIDE SEQUENCE [LARGE SCALE GENOMIC DNA]</scope>
    <source>
        <strain evidence="2 3">SKay4041</strain>
    </source>
</reference>
<feature type="region of interest" description="Disordered" evidence="1">
    <location>
        <begin position="75"/>
        <end position="133"/>
    </location>
</feature>
<name>A0A2A9NGB5_9AGAR</name>
<dbReference type="EMBL" id="KZ302012">
    <property type="protein sequence ID" value="PFH50045.1"/>
    <property type="molecule type" value="Genomic_DNA"/>
</dbReference>
<accession>A0A2A9NGB5</accession>
<keyword evidence="3" id="KW-1185">Reference proteome</keyword>
<proteinExistence type="predicted"/>
<organism evidence="2 3">
    <name type="scientific">Amanita thiersii Skay4041</name>
    <dbReference type="NCBI Taxonomy" id="703135"/>
    <lineage>
        <taxon>Eukaryota</taxon>
        <taxon>Fungi</taxon>
        <taxon>Dikarya</taxon>
        <taxon>Basidiomycota</taxon>
        <taxon>Agaricomycotina</taxon>
        <taxon>Agaricomycetes</taxon>
        <taxon>Agaricomycetidae</taxon>
        <taxon>Agaricales</taxon>
        <taxon>Pluteineae</taxon>
        <taxon>Amanitaceae</taxon>
        <taxon>Amanita</taxon>
    </lineage>
</organism>
<dbReference type="AlphaFoldDB" id="A0A2A9NGB5"/>
<evidence type="ECO:0000313" key="3">
    <source>
        <dbReference type="Proteomes" id="UP000242287"/>
    </source>
</evidence>
<evidence type="ECO:0000313" key="2">
    <source>
        <dbReference type="EMBL" id="PFH50045.1"/>
    </source>
</evidence>
<protein>
    <submittedName>
        <fullName evidence="2">Uncharacterized protein</fullName>
    </submittedName>
</protein>
<evidence type="ECO:0000256" key="1">
    <source>
        <dbReference type="SAM" id="MobiDB-lite"/>
    </source>
</evidence>
<gene>
    <name evidence="2" type="ORF">AMATHDRAFT_4294</name>
</gene>
<dbReference type="Proteomes" id="UP000242287">
    <property type="component" value="Unassembled WGS sequence"/>
</dbReference>
<sequence>MFLKAIHSISWSPQGKYNPKSSRRPTHEVVETKTRRLTFARLVESGTRLDMTPWYVVANGGAELIDQDMIESIKPRGRGNFKMDNIRRPENPGPDAGQRQGSKRHGGWGTSRVKTGGPDQTLDSRNVEPGGGALQDDGIGSALAAGEDRLTWHGGRVLQDDGTGDMGVGHLKIQDWRTSTPLDKHNIKTGVGALQDDGTGLVLAVGKKWLG</sequence>